<dbReference type="PATRIC" id="fig|157838.3.peg.5426"/>
<dbReference type="PANTHER" id="PTHR11712">
    <property type="entry name" value="POLYKETIDE SYNTHASE-RELATED"/>
    <property type="match status" value="1"/>
</dbReference>
<dbReference type="PROSITE" id="PS52004">
    <property type="entry name" value="KS3_2"/>
    <property type="match status" value="1"/>
</dbReference>
<dbReference type="OrthoDB" id="9808669at2"/>
<evidence type="ECO:0000313" key="6">
    <source>
        <dbReference type="Proteomes" id="UP000051888"/>
    </source>
</evidence>
<dbReference type="SMART" id="SM00825">
    <property type="entry name" value="PKS_KS"/>
    <property type="match status" value="1"/>
</dbReference>
<dbReference type="PANTHER" id="PTHR11712:SF336">
    <property type="entry name" value="3-OXOACYL-[ACYL-CARRIER-PROTEIN] SYNTHASE, MITOCHONDRIAL"/>
    <property type="match status" value="1"/>
</dbReference>
<dbReference type="AlphaFoldDB" id="A0A0Q3WSF9"/>
<dbReference type="InterPro" id="IPR016039">
    <property type="entry name" value="Thiolase-like"/>
</dbReference>
<evidence type="ECO:0000256" key="3">
    <source>
        <dbReference type="RuleBase" id="RU003694"/>
    </source>
</evidence>
<proteinExistence type="inferred from homology"/>
<sequence length="422" mass="44204">MTLKSTRIVVTGMGAVTPFGIGVNPFWDALLAGKSAVKETENELWKKWIPVLAEIPEFDPLEYLTKKQVRNTDRFTQITLIAAAEAIKDAGLSSDDPDVAWKPDTSAHRIGISVGTAYGGVGTLAEGAETLTMNPDKRMSPRLLSKSLPNAAAAALALNYAVRGPVMTYTTACASSANSIGEGVAWLQTGKVDLVIAGGSESLFSPVVLSSLRSAGAIATEGPEDFSAWSRPFDANRKGMVAGEGAAFMVLEPYDRAVKRGAKIYAELAGYGASNDAYHETAPHPEGAGAALAIVQALEDAGIDANKIDYINAHATATPAGDKAESIALKRVFGEQLADIPVNSIKGAIGHLIGSAGAIESIACIKSIETGMLPPTLHCTDPDPDAPSNLVLKTQQHHVKHVLSNSFGFGGQNGSLIWKSVE</sequence>
<accession>A0A0Q3WSF9</accession>
<feature type="domain" description="Ketosynthase family 3 (KS3)" evidence="4">
    <location>
        <begin position="5"/>
        <end position="420"/>
    </location>
</feature>
<dbReference type="GO" id="GO:0004315">
    <property type="term" value="F:3-oxoacyl-[acyl-carrier-protein] synthase activity"/>
    <property type="evidence" value="ECO:0007669"/>
    <property type="project" value="TreeGrafter"/>
</dbReference>
<dbReference type="EMBL" id="LJJC01000015">
    <property type="protein sequence ID" value="KQL50813.1"/>
    <property type="molecule type" value="Genomic_DNA"/>
</dbReference>
<reference evidence="5 6" key="1">
    <citation type="submission" date="2015-09" db="EMBL/GenBank/DDBJ databases">
        <title>Genome sequencing project for genomic taxonomy and phylogenomics of Bacillus-like bacteria.</title>
        <authorList>
            <person name="Liu B."/>
            <person name="Wang J."/>
            <person name="Zhu Y."/>
            <person name="Liu G."/>
            <person name="Chen Q."/>
            <person name="Chen Z."/>
            <person name="Lan J."/>
            <person name="Che J."/>
            <person name="Ge C."/>
            <person name="Shi H."/>
            <person name="Pan Z."/>
            <person name="Liu X."/>
        </authorList>
    </citation>
    <scope>NUCLEOTIDE SEQUENCE [LARGE SCALE GENOMIC DNA]</scope>
    <source>
        <strain evidence="5 6">LMG 18435</strain>
    </source>
</reference>
<dbReference type="SUPFAM" id="SSF53901">
    <property type="entry name" value="Thiolase-like"/>
    <property type="match status" value="2"/>
</dbReference>
<dbReference type="InterPro" id="IPR014031">
    <property type="entry name" value="Ketoacyl_synth_C"/>
</dbReference>
<dbReference type="InterPro" id="IPR020841">
    <property type="entry name" value="PKS_Beta-ketoAc_synthase_dom"/>
</dbReference>
<organism evidence="5 6">
    <name type="scientific">Heyndrickxia shackletonii</name>
    <dbReference type="NCBI Taxonomy" id="157838"/>
    <lineage>
        <taxon>Bacteria</taxon>
        <taxon>Bacillati</taxon>
        <taxon>Bacillota</taxon>
        <taxon>Bacilli</taxon>
        <taxon>Bacillales</taxon>
        <taxon>Bacillaceae</taxon>
        <taxon>Heyndrickxia</taxon>
    </lineage>
</organism>
<dbReference type="Pfam" id="PF00109">
    <property type="entry name" value="ketoacyl-synt"/>
    <property type="match status" value="1"/>
</dbReference>
<dbReference type="Gene3D" id="3.40.47.10">
    <property type="match status" value="1"/>
</dbReference>
<dbReference type="CDD" id="cd00834">
    <property type="entry name" value="KAS_I_II"/>
    <property type="match status" value="1"/>
</dbReference>
<evidence type="ECO:0000259" key="4">
    <source>
        <dbReference type="PROSITE" id="PS52004"/>
    </source>
</evidence>
<dbReference type="InterPro" id="IPR000794">
    <property type="entry name" value="Beta-ketoacyl_synthase"/>
</dbReference>
<dbReference type="GO" id="GO:0006633">
    <property type="term" value="P:fatty acid biosynthetic process"/>
    <property type="evidence" value="ECO:0007669"/>
    <property type="project" value="TreeGrafter"/>
</dbReference>
<gene>
    <name evidence="5" type="ORF">AN964_24660</name>
</gene>
<comment type="similarity">
    <text evidence="1 3">Belongs to the thiolase-like superfamily. Beta-ketoacyl-ACP synthases family.</text>
</comment>
<dbReference type="NCBIfam" id="NF005589">
    <property type="entry name" value="PRK07314.1"/>
    <property type="match status" value="1"/>
</dbReference>
<keyword evidence="6" id="KW-1185">Reference proteome</keyword>
<comment type="caution">
    <text evidence="5">The sequence shown here is derived from an EMBL/GenBank/DDBJ whole genome shotgun (WGS) entry which is preliminary data.</text>
</comment>
<dbReference type="Pfam" id="PF02801">
    <property type="entry name" value="Ketoacyl-synt_C"/>
    <property type="match status" value="1"/>
</dbReference>
<dbReference type="RefSeq" id="WP_055742421.1">
    <property type="nucleotide sequence ID" value="NZ_JAAIWL010000012.1"/>
</dbReference>
<protein>
    <submittedName>
        <fullName evidence="5">Beta-ketoacyl synthase</fullName>
    </submittedName>
</protein>
<name>A0A0Q3WSF9_9BACI</name>
<evidence type="ECO:0000256" key="1">
    <source>
        <dbReference type="ARBA" id="ARBA00008467"/>
    </source>
</evidence>
<evidence type="ECO:0000313" key="5">
    <source>
        <dbReference type="EMBL" id="KQL50813.1"/>
    </source>
</evidence>
<dbReference type="STRING" id="157838.AN964_24660"/>
<evidence type="ECO:0000256" key="2">
    <source>
        <dbReference type="ARBA" id="ARBA00022679"/>
    </source>
</evidence>
<dbReference type="InterPro" id="IPR014030">
    <property type="entry name" value="Ketoacyl_synth_N"/>
</dbReference>
<dbReference type="Proteomes" id="UP000051888">
    <property type="component" value="Unassembled WGS sequence"/>
</dbReference>
<keyword evidence="2 3" id="KW-0808">Transferase</keyword>